<dbReference type="GO" id="GO:0030170">
    <property type="term" value="F:pyridoxal phosphate binding"/>
    <property type="evidence" value="ECO:0007669"/>
    <property type="project" value="InterPro"/>
</dbReference>
<dbReference type="Gene3D" id="3.90.1150.10">
    <property type="entry name" value="Aspartate Aminotransferase, domain 1"/>
    <property type="match status" value="1"/>
</dbReference>
<dbReference type="Pfam" id="PF00202">
    <property type="entry name" value="Aminotran_3"/>
    <property type="match status" value="1"/>
</dbReference>
<dbReference type="Gene3D" id="3.40.640.10">
    <property type="entry name" value="Type I PLP-dependent aspartate aminotransferase-like (Major domain)"/>
    <property type="match status" value="1"/>
</dbReference>
<evidence type="ECO:0000313" key="4">
    <source>
        <dbReference type="EMBL" id="MDH1336647.1"/>
    </source>
</evidence>
<comment type="cofactor">
    <cofactor evidence="1">
        <name>pyridoxal 5'-phosphate</name>
        <dbReference type="ChEBI" id="CHEBI:597326"/>
    </cofactor>
</comment>
<evidence type="ECO:0000256" key="1">
    <source>
        <dbReference type="ARBA" id="ARBA00001933"/>
    </source>
</evidence>
<protein>
    <submittedName>
        <fullName evidence="4">Aspartate aminotransferase family protein</fullName>
    </submittedName>
</protein>
<dbReference type="EMBL" id="JAOCEK010000024">
    <property type="protein sequence ID" value="MDH1336647.1"/>
    <property type="molecule type" value="Genomic_DNA"/>
</dbReference>
<evidence type="ECO:0000256" key="3">
    <source>
        <dbReference type="RuleBase" id="RU003560"/>
    </source>
</evidence>
<comment type="similarity">
    <text evidence="3">Belongs to the class-III pyridoxal-phosphate-dependent aminotransferase family.</text>
</comment>
<dbReference type="InterPro" id="IPR005814">
    <property type="entry name" value="Aminotrans_3"/>
</dbReference>
<dbReference type="RefSeq" id="WP_280009145.1">
    <property type="nucleotide sequence ID" value="NZ_JAOCEK010000024.1"/>
</dbReference>
<dbReference type="InterPro" id="IPR015421">
    <property type="entry name" value="PyrdxlP-dep_Trfase_major"/>
</dbReference>
<organism evidence="4 5">
    <name type="scientific">Comamonas thiooxydans</name>
    <dbReference type="NCBI Taxonomy" id="363952"/>
    <lineage>
        <taxon>Bacteria</taxon>
        <taxon>Pseudomonadati</taxon>
        <taxon>Pseudomonadota</taxon>
        <taxon>Betaproteobacteria</taxon>
        <taxon>Burkholderiales</taxon>
        <taxon>Comamonadaceae</taxon>
        <taxon>Comamonas</taxon>
    </lineage>
</organism>
<evidence type="ECO:0000313" key="5">
    <source>
        <dbReference type="Proteomes" id="UP001161065"/>
    </source>
</evidence>
<dbReference type="InterPro" id="IPR015422">
    <property type="entry name" value="PyrdxlP-dep_Trfase_small"/>
</dbReference>
<dbReference type="PANTHER" id="PTHR43713:SF3">
    <property type="entry name" value="GLUTAMATE-1-SEMIALDEHYDE 2,1-AMINOMUTASE 1, CHLOROPLASTIC-RELATED"/>
    <property type="match status" value="1"/>
</dbReference>
<dbReference type="PANTHER" id="PTHR43713">
    <property type="entry name" value="GLUTAMATE-1-SEMIALDEHYDE 2,1-AMINOMUTASE"/>
    <property type="match status" value="1"/>
</dbReference>
<gene>
    <name evidence="4" type="ORF">N5D63_21095</name>
</gene>
<dbReference type="InterPro" id="IPR015424">
    <property type="entry name" value="PyrdxlP-dep_Trfase"/>
</dbReference>
<keyword evidence="4" id="KW-0032">Aminotransferase</keyword>
<proteinExistence type="inferred from homology"/>
<keyword evidence="2 3" id="KW-0663">Pyridoxal phosphate</keyword>
<dbReference type="CDD" id="cd00610">
    <property type="entry name" value="OAT_like"/>
    <property type="match status" value="1"/>
</dbReference>
<sequence>MAQWPDLASRSRALYERGLKVLPGGITRTLPWQEPFPVYASHGQGAYVVDVDGTRRLDLLNNFASLIHGHAHPSVVEAVRHQVGNGTAFTLPTEQEVALAETICSRAESFEQVRFCNSGSEAVMSAIKAARAITGRSKIVKVEGVYHGAYDYAEVSLDSSPSNWGDDPNSIGYSRGVPKGVTDDVIVIPFNDVEASERIIRANAADISAVLLDAVPSYLGFIQASKHFTNMIERVTREIGALFILDEVISFRSHTGGAQTLLGINPDLTTLGKIIGGGFPVGAVAGRREFMQIYDHRQGKPGLPWSGTFTANPVTMTAGKVTLDLLDGAAIDRMTQLTFRLVSELNKAFARSGFPGQVTGFGSSFMVFGHNRQVTDYRSGYSTPEETKHVVALQRALTLAGFHIARTGKAFLSTPMTEADIDSFINAVSRIVDARLEPVGASLAS</sequence>
<dbReference type="Proteomes" id="UP001161065">
    <property type="component" value="Unassembled WGS sequence"/>
</dbReference>
<name>A0AA42TR33_9BURK</name>
<dbReference type="AlphaFoldDB" id="A0AA42TR33"/>
<comment type="caution">
    <text evidence="4">The sequence shown here is derived from an EMBL/GenBank/DDBJ whole genome shotgun (WGS) entry which is preliminary data.</text>
</comment>
<keyword evidence="4" id="KW-0808">Transferase</keyword>
<accession>A0AA42TR33</accession>
<dbReference type="GO" id="GO:0008483">
    <property type="term" value="F:transaminase activity"/>
    <property type="evidence" value="ECO:0007669"/>
    <property type="project" value="UniProtKB-KW"/>
</dbReference>
<evidence type="ECO:0000256" key="2">
    <source>
        <dbReference type="ARBA" id="ARBA00022898"/>
    </source>
</evidence>
<dbReference type="SUPFAM" id="SSF53383">
    <property type="entry name" value="PLP-dependent transferases"/>
    <property type="match status" value="1"/>
</dbReference>
<reference evidence="4" key="1">
    <citation type="submission" date="2022-09" db="EMBL/GenBank/DDBJ databases">
        <title>Intensive care unit water sources are persistently colonized with multi-drug resistant bacteria and are the site of extensive horizontal gene transfer of antibiotic resistance genes.</title>
        <authorList>
            <person name="Diorio-Toth L."/>
        </authorList>
    </citation>
    <scope>NUCLEOTIDE SEQUENCE</scope>
    <source>
        <strain evidence="4">GD03832</strain>
    </source>
</reference>